<feature type="region of interest" description="Disordered" evidence="11">
    <location>
        <begin position="79"/>
        <end position="100"/>
    </location>
</feature>
<feature type="domain" description="Response regulatory" evidence="13">
    <location>
        <begin position="1504"/>
        <end position="1618"/>
    </location>
</feature>
<keyword evidence="6" id="KW-0418">Kinase</keyword>
<dbReference type="CDD" id="cd05611">
    <property type="entry name" value="STKc_Rim15_like"/>
    <property type="match status" value="1"/>
</dbReference>
<feature type="compositionally biased region" description="Low complexity" evidence="11">
    <location>
        <begin position="1384"/>
        <end position="1406"/>
    </location>
</feature>
<keyword evidence="3" id="KW-0597">Phosphoprotein</keyword>
<evidence type="ECO:0000256" key="6">
    <source>
        <dbReference type="ARBA" id="ARBA00022777"/>
    </source>
</evidence>
<dbReference type="Pfam" id="PF00072">
    <property type="entry name" value="Response_reg"/>
    <property type="match status" value="1"/>
</dbReference>
<dbReference type="GO" id="GO:0000160">
    <property type="term" value="P:phosphorelay signal transduction system"/>
    <property type="evidence" value="ECO:0007669"/>
    <property type="project" value="InterPro"/>
</dbReference>
<comment type="catalytic activity">
    <reaction evidence="9">
        <text>L-seryl-[protein] + ATP = O-phospho-L-seryl-[protein] + ADP + H(+)</text>
        <dbReference type="Rhea" id="RHEA:17989"/>
        <dbReference type="Rhea" id="RHEA-COMP:9863"/>
        <dbReference type="Rhea" id="RHEA-COMP:11604"/>
        <dbReference type="ChEBI" id="CHEBI:15378"/>
        <dbReference type="ChEBI" id="CHEBI:29999"/>
        <dbReference type="ChEBI" id="CHEBI:30616"/>
        <dbReference type="ChEBI" id="CHEBI:83421"/>
        <dbReference type="ChEBI" id="CHEBI:456216"/>
        <dbReference type="EC" id="2.7.11.1"/>
    </reaction>
</comment>
<dbReference type="SUPFAM" id="SSF52172">
    <property type="entry name" value="CheY-like"/>
    <property type="match status" value="1"/>
</dbReference>
<dbReference type="CDD" id="cd00130">
    <property type="entry name" value="PAS"/>
    <property type="match status" value="1"/>
</dbReference>
<feature type="region of interest" description="Disordered" evidence="11">
    <location>
        <begin position="979"/>
        <end position="1013"/>
    </location>
</feature>
<dbReference type="SMART" id="SM00448">
    <property type="entry name" value="REC"/>
    <property type="match status" value="1"/>
</dbReference>
<evidence type="ECO:0000313" key="15">
    <source>
        <dbReference type="EMBL" id="RDW28907.1"/>
    </source>
</evidence>
<feature type="compositionally biased region" description="Low complexity" evidence="11">
    <location>
        <begin position="1265"/>
        <end position="1289"/>
    </location>
</feature>
<keyword evidence="7" id="KW-0067">ATP-binding</keyword>
<keyword evidence="2" id="KW-0723">Serine/threonine-protein kinase</keyword>
<organism evidence="15 16">
    <name type="scientific">Yarrowia lipolytica</name>
    <name type="common">Candida lipolytica</name>
    <dbReference type="NCBI Taxonomy" id="4952"/>
    <lineage>
        <taxon>Eukaryota</taxon>
        <taxon>Fungi</taxon>
        <taxon>Dikarya</taxon>
        <taxon>Ascomycota</taxon>
        <taxon>Saccharomycotina</taxon>
        <taxon>Dipodascomycetes</taxon>
        <taxon>Dipodascales</taxon>
        <taxon>Dipodascales incertae sedis</taxon>
        <taxon>Yarrowia</taxon>
    </lineage>
</organism>
<dbReference type="InterPro" id="IPR001789">
    <property type="entry name" value="Sig_transdc_resp-reg_receiver"/>
</dbReference>
<feature type="compositionally biased region" description="Polar residues" evidence="11">
    <location>
        <begin position="1407"/>
        <end position="1418"/>
    </location>
</feature>
<dbReference type="SUPFAM" id="SSF56112">
    <property type="entry name" value="Protein kinase-like (PK-like)"/>
    <property type="match status" value="1"/>
</dbReference>
<dbReference type="Gene3D" id="3.40.50.2300">
    <property type="match status" value="1"/>
</dbReference>
<dbReference type="VEuPathDB" id="FungiDB:YALI1_F19635g"/>
<proteinExistence type="predicted"/>
<dbReference type="InterPro" id="IPR000719">
    <property type="entry name" value="Prot_kinase_dom"/>
</dbReference>
<accession>A0A371CF45</accession>
<dbReference type="FunFam" id="1.10.510.10:FF:000340">
    <property type="entry name" value="Serine threonine protein kinase"/>
    <property type="match status" value="1"/>
</dbReference>
<dbReference type="GO" id="GO:1901992">
    <property type="term" value="P:positive regulation of mitotic cell cycle phase transition"/>
    <property type="evidence" value="ECO:0007669"/>
    <property type="project" value="UniProtKB-ARBA"/>
</dbReference>
<dbReference type="PANTHER" id="PTHR24356:SF1">
    <property type="entry name" value="SERINE_THREONINE-PROTEIN KINASE GREATWALL"/>
    <property type="match status" value="1"/>
</dbReference>
<feature type="region of interest" description="Disordered" evidence="11">
    <location>
        <begin position="308"/>
        <end position="376"/>
    </location>
</feature>
<feature type="compositionally biased region" description="Low complexity" evidence="11">
    <location>
        <begin position="1302"/>
        <end position="1312"/>
    </location>
</feature>
<comment type="catalytic activity">
    <reaction evidence="8">
        <text>L-threonyl-[protein] + ATP = O-phospho-L-threonyl-[protein] + ADP + H(+)</text>
        <dbReference type="Rhea" id="RHEA:46608"/>
        <dbReference type="Rhea" id="RHEA-COMP:11060"/>
        <dbReference type="Rhea" id="RHEA-COMP:11605"/>
        <dbReference type="ChEBI" id="CHEBI:15378"/>
        <dbReference type="ChEBI" id="CHEBI:30013"/>
        <dbReference type="ChEBI" id="CHEBI:30616"/>
        <dbReference type="ChEBI" id="CHEBI:61977"/>
        <dbReference type="ChEBI" id="CHEBI:456216"/>
        <dbReference type="EC" id="2.7.11.1"/>
    </reaction>
</comment>
<evidence type="ECO:0000259" key="14">
    <source>
        <dbReference type="PROSITE" id="PS50112"/>
    </source>
</evidence>
<dbReference type="GO" id="GO:0005524">
    <property type="term" value="F:ATP binding"/>
    <property type="evidence" value="ECO:0007669"/>
    <property type="project" value="UniProtKB-KW"/>
</dbReference>
<feature type="compositionally biased region" description="Polar residues" evidence="11">
    <location>
        <begin position="598"/>
        <end position="611"/>
    </location>
</feature>
<protein>
    <recommendedName>
        <fullName evidence="1">non-specific serine/threonine protein kinase</fullName>
        <ecNumber evidence="1">2.7.11.1</ecNumber>
    </recommendedName>
</protein>
<evidence type="ECO:0000256" key="2">
    <source>
        <dbReference type="ARBA" id="ARBA00022527"/>
    </source>
</evidence>
<dbReference type="GO" id="GO:0004674">
    <property type="term" value="F:protein serine/threonine kinase activity"/>
    <property type="evidence" value="ECO:0007669"/>
    <property type="project" value="UniProtKB-KW"/>
</dbReference>
<feature type="region of interest" description="Disordered" evidence="11">
    <location>
        <begin position="1236"/>
        <end position="1343"/>
    </location>
</feature>
<name>A0A371CF45_YARLL</name>
<feature type="compositionally biased region" description="Polar residues" evidence="11">
    <location>
        <begin position="713"/>
        <end position="738"/>
    </location>
</feature>
<feature type="compositionally biased region" description="Low complexity" evidence="11">
    <location>
        <begin position="980"/>
        <end position="1003"/>
    </location>
</feature>
<feature type="compositionally biased region" description="Polar residues" evidence="11">
    <location>
        <begin position="542"/>
        <end position="552"/>
    </location>
</feature>
<evidence type="ECO:0000256" key="5">
    <source>
        <dbReference type="ARBA" id="ARBA00022741"/>
    </source>
</evidence>
<feature type="domain" description="PAS" evidence="14">
    <location>
        <begin position="1"/>
        <end position="62"/>
    </location>
</feature>
<feature type="region of interest" description="Disordered" evidence="11">
    <location>
        <begin position="1027"/>
        <end position="1072"/>
    </location>
</feature>
<reference evidence="15 16" key="1">
    <citation type="submission" date="2018-07" db="EMBL/GenBank/DDBJ databases">
        <title>Draft Genome Assemblies for Five Robust Yarrowia lipolytica Strains Exhibiting High Lipid Production and Pentose Sugar Utilization and Sugar Alcohol Secretion from Undetoxified Lignocellulosic Biomass Hydrolysates.</title>
        <authorList>
            <consortium name="DOE Joint Genome Institute"/>
            <person name="Walker C."/>
            <person name="Ryu S."/>
            <person name="Na H."/>
            <person name="Zane M."/>
            <person name="LaButti K."/>
            <person name="Lipzen A."/>
            <person name="Haridas S."/>
            <person name="Barry K."/>
            <person name="Grigoriev I.V."/>
            <person name="Quarterman J."/>
            <person name="Slininger P."/>
            <person name="Dien B."/>
            <person name="Trinh C.T."/>
        </authorList>
    </citation>
    <scope>NUCLEOTIDE SEQUENCE [LARGE SCALE GENOMIC DNA]</scope>
    <source>
        <strain evidence="15 16">YB392</strain>
    </source>
</reference>
<feature type="compositionally biased region" description="Polar residues" evidence="11">
    <location>
        <begin position="1374"/>
        <end position="1383"/>
    </location>
</feature>
<feature type="compositionally biased region" description="Low complexity" evidence="11">
    <location>
        <begin position="308"/>
        <end position="333"/>
    </location>
</feature>
<dbReference type="GO" id="GO:0006950">
    <property type="term" value="P:response to stress"/>
    <property type="evidence" value="ECO:0007669"/>
    <property type="project" value="UniProtKB-ARBA"/>
</dbReference>
<gene>
    <name evidence="15" type="ORF">B0I71DRAFT_126527</name>
</gene>
<feature type="compositionally biased region" description="Low complexity" evidence="11">
    <location>
        <begin position="357"/>
        <end position="368"/>
    </location>
</feature>
<keyword evidence="4" id="KW-0808">Transferase</keyword>
<dbReference type="Proteomes" id="UP000256601">
    <property type="component" value="Unassembled WGS sequence"/>
</dbReference>
<dbReference type="Pfam" id="PF00069">
    <property type="entry name" value="Pkinase"/>
    <property type="match status" value="2"/>
</dbReference>
<evidence type="ECO:0000256" key="11">
    <source>
        <dbReference type="SAM" id="MobiDB-lite"/>
    </source>
</evidence>
<dbReference type="InterPro" id="IPR011009">
    <property type="entry name" value="Kinase-like_dom_sf"/>
</dbReference>
<evidence type="ECO:0000256" key="8">
    <source>
        <dbReference type="ARBA" id="ARBA00047899"/>
    </source>
</evidence>
<evidence type="ECO:0000256" key="4">
    <source>
        <dbReference type="ARBA" id="ARBA00022679"/>
    </source>
</evidence>
<dbReference type="CDD" id="cd17546">
    <property type="entry name" value="REC_hyHK_CKI1_RcsC-like"/>
    <property type="match status" value="1"/>
</dbReference>
<evidence type="ECO:0000256" key="1">
    <source>
        <dbReference type="ARBA" id="ARBA00012513"/>
    </source>
</evidence>
<evidence type="ECO:0000259" key="13">
    <source>
        <dbReference type="PROSITE" id="PS50110"/>
    </source>
</evidence>
<feature type="compositionally biased region" description="Low complexity" evidence="11">
    <location>
        <begin position="1452"/>
        <end position="1464"/>
    </location>
</feature>
<evidence type="ECO:0000256" key="10">
    <source>
        <dbReference type="PROSITE-ProRule" id="PRU00169"/>
    </source>
</evidence>
<dbReference type="PROSITE" id="PS50011">
    <property type="entry name" value="PROTEIN_KINASE_DOM"/>
    <property type="match status" value="1"/>
</dbReference>
<dbReference type="VEuPathDB" id="FungiDB:YALI0_F14707g"/>
<dbReference type="PANTHER" id="PTHR24356">
    <property type="entry name" value="SERINE/THREONINE-PROTEIN KINASE"/>
    <property type="match status" value="1"/>
</dbReference>
<evidence type="ECO:0000256" key="7">
    <source>
        <dbReference type="ARBA" id="ARBA00022840"/>
    </source>
</evidence>
<dbReference type="PROSITE" id="PS00108">
    <property type="entry name" value="PROTEIN_KINASE_ST"/>
    <property type="match status" value="1"/>
</dbReference>
<evidence type="ECO:0000313" key="16">
    <source>
        <dbReference type="Proteomes" id="UP000256601"/>
    </source>
</evidence>
<dbReference type="SMART" id="SM00220">
    <property type="entry name" value="S_TKc"/>
    <property type="match status" value="1"/>
</dbReference>
<sequence>MTTCVLELDLDCNVRYVSHSWMELVGIARKEVVGTNIGTHISGDENDKSVFQRATEQMMKDSSSCRVRFCVCARVTDEQDSDSSEDDDKHHKTSSTAVKKSDVTDTKLSKSCGKCHKCGTASASVGDKFADTSINSVESHESADFDTTVIRHSIDNLSLSSSTHSTFSEPCLNELCVELEGQGVVMKGRGSDPAYTMWILKPYRQMEPLSIDIPLSLFETLGFGADVFVQYLETLQQDGVTEFSNLPPPPMAMCRICERQVPTWAFESHSQLCLIEHKAESHLQQTHENLSDHREAVAALLYYSHGTPSNSNSNSNSNSSSSVASPAVSGASSPSPPPPALYRGLPIALTPGEEHIPAISGGSASSSPPRSPRQTAASLVLTKKRIFQKPAPKTPTRQIQLLLELCDTALDINGPESAVHSPNSAAKIHTVQEWPSASFRKNVVDPGLKLLYEDTERLCQEKVEATMRLANIVTYFGKIKEEVDTAVHQVLEETLYQLRLQQDANDGVEAPAEGPKNEVAVNESAIASSSDLAVGDVGISTPANSVAGTESESGGPIPAMATDSKGDVPVPEHNASSSSLFSSHYLGTDSLPHLPAPTFSQSPQGSPNLSDSFDGMPPPPLPSSSSQSEKNVTVQIGTPAPKTPSTPHVPALSLSSSHSDLRSGASLSSDNILGVSPTKKATTMTPKSFLADDLNANKPPTPSPHISRRPSHISRQNINRPLTTLNTNLPEFSMSDLSLSDGENRPRATSSAGGRSSNLGSPMAAPISGGGNGPQRSRVHSINVEWTPLSSPLLFPYEPQMDDGIAPTPSVPVKPTQPSIKDYEIIKPISKGAFGSVYLSKKKATGEYFAIKTLKKADMIAKNQVMNVKAERAILMAQQDSPFVAKLFFTFQNRDYLFLVMEYLSGGDCAALIKMLGGLPSDWITKYMAEVVAGVEDLHGRGIVHRDLKPDNLLLDSEGHIKLTDFGLSRMGYVGRYTKPGAPSGTESGSTTESGARGSVSSNDSRRSSNFDTIDMEHSYSLVPGYFDVGDSEDERSRSVGSGSIRDFRERSTSRGAPLAIGPTSLSHPHPPVRQDSLPLSNMPLHDSNRKFVGTPDYLAPETIDGVGQDETSDWWSVGCIMFEFIYGYPPFHASTPELVFDNILNRRIQWPDEGEDDLNIDDNTRDLLVKLLEPTPSRRLGYNGAEEIKKHPFFHHVTDWNAVYQEEASFVPMAQSPENTDYFDSRGAQMEELSVDENLDESVDSEDTDRDSVSSPSEFPKIISSARSDSSSPSQVTSSSGVRRVSSTGSGGQGGGGGGSANSNSASNSTRKVPLHIPPHVRERRSRRLSETSDDFGNFSFKNLPVLDKANKDIINRLKAETLPIPVPRKESATSATGSSEDGSPSTGLGLSSSPATSATTSGSSQFLNKLSASGLSPSPRGLGLQRRLSTLSDSPESPILAPPKMRRQPSATSAASAVSESSPYNSDDDRERARLRVQKRRQMSRRFSSISLTESPSFRPLYVLVCDPNPVWRYSISHILKELNCHIATVKTGSEAIRRGTSDTRFDCILTEYNLPKVNGEDVAKLIHSTNNANTSTPIVAVTSYLKAASETALFSAVIEKPVRRDVLSETLQRFCNWKEPDE</sequence>
<feature type="compositionally biased region" description="Polar residues" evidence="11">
    <location>
        <begin position="747"/>
        <end position="760"/>
    </location>
</feature>
<dbReference type="EC" id="2.7.11.1" evidence="1"/>
<feature type="region of interest" description="Disordered" evidence="11">
    <location>
        <begin position="1367"/>
        <end position="1474"/>
    </location>
</feature>
<feature type="region of interest" description="Disordered" evidence="11">
    <location>
        <begin position="542"/>
        <end position="778"/>
    </location>
</feature>
<keyword evidence="5" id="KW-0547">Nucleotide-binding</keyword>
<dbReference type="InterPro" id="IPR011006">
    <property type="entry name" value="CheY-like_superfamily"/>
</dbReference>
<dbReference type="PROSITE" id="PS50112">
    <property type="entry name" value="PAS"/>
    <property type="match status" value="1"/>
</dbReference>
<dbReference type="InterPro" id="IPR000014">
    <property type="entry name" value="PAS"/>
</dbReference>
<dbReference type="PROSITE" id="PS50110">
    <property type="entry name" value="RESPONSE_REGULATORY"/>
    <property type="match status" value="1"/>
</dbReference>
<evidence type="ECO:0000256" key="9">
    <source>
        <dbReference type="ARBA" id="ARBA00048679"/>
    </source>
</evidence>
<dbReference type="EMBL" id="KZ858948">
    <property type="protein sequence ID" value="RDW28907.1"/>
    <property type="molecule type" value="Genomic_DNA"/>
</dbReference>
<dbReference type="InterPro" id="IPR050236">
    <property type="entry name" value="Ser_Thr_kinase_AGC"/>
</dbReference>
<dbReference type="InterPro" id="IPR008271">
    <property type="entry name" value="Ser/Thr_kinase_AS"/>
</dbReference>
<feature type="compositionally biased region" description="Low complexity" evidence="11">
    <location>
        <begin position="652"/>
        <end position="669"/>
    </location>
</feature>
<evidence type="ECO:0000256" key="3">
    <source>
        <dbReference type="ARBA" id="ARBA00022553"/>
    </source>
</evidence>
<feature type="domain" description="Protein kinase" evidence="12">
    <location>
        <begin position="823"/>
        <end position="1195"/>
    </location>
</feature>
<dbReference type="FunFam" id="3.30.200.20:FF:001008">
    <property type="entry name" value="Serine/threonine-protein kinase cek1"/>
    <property type="match status" value="1"/>
</dbReference>
<feature type="compositionally biased region" description="Acidic residues" evidence="11">
    <location>
        <begin position="1236"/>
        <end position="1250"/>
    </location>
</feature>
<comment type="caution">
    <text evidence="10">Lacks conserved residue(s) required for the propagation of feature annotation.</text>
</comment>
<evidence type="ECO:0000259" key="12">
    <source>
        <dbReference type="PROSITE" id="PS50011"/>
    </source>
</evidence>
<feature type="compositionally biased region" description="Gly residues" evidence="11">
    <location>
        <begin position="1290"/>
        <end position="1301"/>
    </location>
</feature>
<dbReference type="GO" id="GO:0005737">
    <property type="term" value="C:cytoplasm"/>
    <property type="evidence" value="ECO:0007669"/>
    <property type="project" value="TreeGrafter"/>
</dbReference>
<dbReference type="Gene3D" id="1.10.510.10">
    <property type="entry name" value="Transferase(Phosphotransferase) domain 1"/>
    <property type="match status" value="2"/>
</dbReference>
<dbReference type="Gene3D" id="3.30.200.20">
    <property type="entry name" value="Phosphorylase Kinase, domain 1"/>
    <property type="match status" value="2"/>
</dbReference>
<dbReference type="GO" id="GO:0005634">
    <property type="term" value="C:nucleus"/>
    <property type="evidence" value="ECO:0007669"/>
    <property type="project" value="TreeGrafter"/>
</dbReference>